<evidence type="ECO:0000256" key="3">
    <source>
        <dbReference type="ARBA" id="ARBA00023125"/>
    </source>
</evidence>
<evidence type="ECO:0000313" key="6">
    <source>
        <dbReference type="EMBL" id="MEQ2372589.1"/>
    </source>
</evidence>
<accession>A0ABV1BIZ6</accession>
<reference evidence="6 7" key="1">
    <citation type="submission" date="2024-03" db="EMBL/GenBank/DDBJ databases">
        <title>Human intestinal bacterial collection.</title>
        <authorList>
            <person name="Pauvert C."/>
            <person name="Hitch T.C.A."/>
            <person name="Clavel T."/>
        </authorList>
    </citation>
    <scope>NUCLEOTIDE SEQUENCE [LARGE SCALE GENOMIC DNA]</scope>
    <source>
        <strain evidence="6 7">CLA-JM-H16</strain>
    </source>
</reference>
<evidence type="ECO:0000259" key="5">
    <source>
        <dbReference type="PROSITE" id="PS51898"/>
    </source>
</evidence>
<comment type="similarity">
    <text evidence="1">Belongs to the 'phage' integrase family.</text>
</comment>
<keyword evidence="4" id="KW-0233">DNA recombination</keyword>
<dbReference type="PROSITE" id="PS51898">
    <property type="entry name" value="TYR_RECOMBINASE"/>
    <property type="match status" value="1"/>
</dbReference>
<dbReference type="InterPro" id="IPR002104">
    <property type="entry name" value="Integrase_catalytic"/>
</dbReference>
<dbReference type="InterPro" id="IPR050808">
    <property type="entry name" value="Phage_Integrase"/>
</dbReference>
<dbReference type="Pfam" id="PF00589">
    <property type="entry name" value="Phage_integrase"/>
    <property type="match status" value="1"/>
</dbReference>
<dbReference type="Proteomes" id="UP001473063">
    <property type="component" value="Unassembled WGS sequence"/>
</dbReference>
<organism evidence="6 7">
    <name type="scientific">Blautia aquisgranensis</name>
    <dbReference type="NCBI Taxonomy" id="3133153"/>
    <lineage>
        <taxon>Bacteria</taxon>
        <taxon>Bacillati</taxon>
        <taxon>Bacillota</taxon>
        <taxon>Clostridia</taxon>
        <taxon>Lachnospirales</taxon>
        <taxon>Lachnospiraceae</taxon>
        <taxon>Blautia</taxon>
    </lineage>
</organism>
<evidence type="ECO:0000256" key="4">
    <source>
        <dbReference type="ARBA" id="ARBA00023172"/>
    </source>
</evidence>
<evidence type="ECO:0000256" key="1">
    <source>
        <dbReference type="ARBA" id="ARBA00008857"/>
    </source>
</evidence>
<gene>
    <name evidence="6" type="ORF">WMO28_17065</name>
</gene>
<feature type="domain" description="Tyr recombinase" evidence="5">
    <location>
        <begin position="174"/>
        <end position="350"/>
    </location>
</feature>
<keyword evidence="7" id="KW-1185">Reference proteome</keyword>
<evidence type="ECO:0000313" key="7">
    <source>
        <dbReference type="Proteomes" id="UP001473063"/>
    </source>
</evidence>
<dbReference type="InterPro" id="IPR010998">
    <property type="entry name" value="Integrase_recombinase_N"/>
</dbReference>
<dbReference type="InterPro" id="IPR013762">
    <property type="entry name" value="Integrase-like_cat_sf"/>
</dbReference>
<dbReference type="InterPro" id="IPR011010">
    <property type="entry name" value="DNA_brk_join_enz"/>
</dbReference>
<proteinExistence type="inferred from homology"/>
<dbReference type="PANTHER" id="PTHR30629:SF2">
    <property type="entry name" value="PROPHAGE INTEGRASE INTS-RELATED"/>
    <property type="match status" value="1"/>
</dbReference>
<comment type="caution">
    <text evidence="6">The sequence shown here is derived from an EMBL/GenBank/DDBJ whole genome shotgun (WGS) entry which is preliminary data.</text>
</comment>
<dbReference type="SUPFAM" id="SSF56349">
    <property type="entry name" value="DNA breaking-rejoining enzymes"/>
    <property type="match status" value="1"/>
</dbReference>
<name>A0ABV1BIZ6_9FIRM</name>
<dbReference type="PANTHER" id="PTHR30629">
    <property type="entry name" value="PROPHAGE INTEGRASE"/>
    <property type="match status" value="1"/>
</dbReference>
<keyword evidence="2" id="KW-0229">DNA integration</keyword>
<dbReference type="Gene3D" id="1.10.150.130">
    <property type="match status" value="1"/>
</dbReference>
<keyword evidence="3" id="KW-0238">DNA-binding</keyword>
<protein>
    <submittedName>
        <fullName evidence="6">Tyrosine-type recombinase/integrase</fullName>
    </submittedName>
</protein>
<sequence length="360" mass="41709">MKLPNGFGSVYKLPGKRRKPWAASKTTGWEIDTKTNQAKQVKKAIGYFSTRKEALEALTRYNENPYDLFAKEPTFNDVYEAWSDVHFPTLGGPSSIRTITSAYKHCAPLYNIKMKDIRVEHLETTIRNAQVGDSTKARMKSLFNLMYRYAMKHEIVTKDYAQLCDGVQQPKPKIVRVPFSDQEILSLWSHLEIPFANMVLIGIYSGWRPQELAVLKIADIDFENMTFIGGLKTDAGKNRTVPIHPQIMDLVRRNYNQATSMHSEYLFNDPDGQQGTHLTYDKYRNRFKKVMSRLNMTHKPHDTRHTFITKAKESNINEYVLKLIVGHEIQDITEKVYTHRTIEDLRTAMNMITWPEIPSE</sequence>
<dbReference type="RefSeq" id="WP_349057744.1">
    <property type="nucleotide sequence ID" value="NZ_JBBMEJ010000056.1"/>
</dbReference>
<evidence type="ECO:0000256" key="2">
    <source>
        <dbReference type="ARBA" id="ARBA00022908"/>
    </source>
</evidence>
<dbReference type="EMBL" id="JBBMEJ010000056">
    <property type="protein sequence ID" value="MEQ2372589.1"/>
    <property type="molecule type" value="Genomic_DNA"/>
</dbReference>
<dbReference type="Gene3D" id="1.10.443.10">
    <property type="entry name" value="Intergrase catalytic core"/>
    <property type="match status" value="1"/>
</dbReference>